<gene>
    <name evidence="1" type="ORF">Pa4123_50450</name>
</gene>
<keyword evidence="2" id="KW-1185">Reference proteome</keyword>
<protein>
    <submittedName>
        <fullName evidence="1">Uncharacterized protein</fullName>
    </submittedName>
</protein>
<sequence length="97" mass="10402">MTRYDAAKLYLMGRHGADVRVAAARGDRTGCAMLLFRMKELASGVLPRSVVEALNAAYVDVADTAGGADPASVLAAVRAVERLEEAILPDWEVRARD</sequence>
<name>A0ABQ5R033_9ACTN</name>
<evidence type="ECO:0000313" key="1">
    <source>
        <dbReference type="EMBL" id="GLH99769.1"/>
    </source>
</evidence>
<proteinExistence type="predicted"/>
<accession>A0ABQ5R033</accession>
<reference evidence="1" key="1">
    <citation type="submission" date="2022-12" db="EMBL/GenBank/DDBJ databases">
        <title>New Phytohabitans aurantiacus sp. RD004123 nov., an actinomycete isolated from soil.</title>
        <authorList>
            <person name="Triningsih D.W."/>
            <person name="Harunari E."/>
            <person name="Igarashi Y."/>
        </authorList>
    </citation>
    <scope>NUCLEOTIDE SEQUENCE</scope>
    <source>
        <strain evidence="1">RD004123</strain>
    </source>
</reference>
<dbReference type="EMBL" id="BSDI01000027">
    <property type="protein sequence ID" value="GLH99769.1"/>
    <property type="molecule type" value="Genomic_DNA"/>
</dbReference>
<organism evidence="1 2">
    <name type="scientific">Phytohabitans aurantiacus</name>
    <dbReference type="NCBI Taxonomy" id="3016789"/>
    <lineage>
        <taxon>Bacteria</taxon>
        <taxon>Bacillati</taxon>
        <taxon>Actinomycetota</taxon>
        <taxon>Actinomycetes</taxon>
        <taxon>Micromonosporales</taxon>
        <taxon>Micromonosporaceae</taxon>
    </lineage>
</organism>
<dbReference type="RefSeq" id="WP_281899654.1">
    <property type="nucleotide sequence ID" value="NZ_BSDI01000027.1"/>
</dbReference>
<comment type="caution">
    <text evidence="1">The sequence shown here is derived from an EMBL/GenBank/DDBJ whole genome shotgun (WGS) entry which is preliminary data.</text>
</comment>
<evidence type="ECO:0000313" key="2">
    <source>
        <dbReference type="Proteomes" id="UP001144280"/>
    </source>
</evidence>
<dbReference type="Proteomes" id="UP001144280">
    <property type="component" value="Unassembled WGS sequence"/>
</dbReference>